<sequence length="167" mass="18377">MSTTQAVLGDASDVRNFTSKFFGAMELVSAMTCDFFISASLVYYLNKNRSGVRSTESLVDKLIVYFIGIGSLTFVFALLNLVTWLAIPDQLIFTTFHSLISKLYVNSLLVTLNSRTSFRRNLSGHQKYELHSSGTSTGLSYEPNASGLTTFAVAESSTGTTRLDPER</sequence>
<dbReference type="Pfam" id="PF20152">
    <property type="entry name" value="DUF6534"/>
    <property type="match status" value="1"/>
</dbReference>
<keyword evidence="1" id="KW-0812">Transmembrane</keyword>
<comment type="caution">
    <text evidence="3">The sequence shown here is derived from an EMBL/GenBank/DDBJ whole genome shotgun (WGS) entry which is preliminary data.</text>
</comment>
<dbReference type="PANTHER" id="PTHR40465:SF1">
    <property type="entry name" value="DUF6534 DOMAIN-CONTAINING PROTEIN"/>
    <property type="match status" value="1"/>
</dbReference>
<organism evidence="3 4">
    <name type="scientific">Hohenbuehelia grisea</name>
    <dbReference type="NCBI Taxonomy" id="104357"/>
    <lineage>
        <taxon>Eukaryota</taxon>
        <taxon>Fungi</taxon>
        <taxon>Dikarya</taxon>
        <taxon>Basidiomycota</taxon>
        <taxon>Agaricomycotina</taxon>
        <taxon>Agaricomycetes</taxon>
        <taxon>Agaricomycetidae</taxon>
        <taxon>Agaricales</taxon>
        <taxon>Pleurotineae</taxon>
        <taxon>Pleurotaceae</taxon>
        <taxon>Hohenbuehelia</taxon>
    </lineage>
</organism>
<evidence type="ECO:0000313" key="3">
    <source>
        <dbReference type="EMBL" id="KAL0945224.1"/>
    </source>
</evidence>
<evidence type="ECO:0000259" key="2">
    <source>
        <dbReference type="Pfam" id="PF20152"/>
    </source>
</evidence>
<protein>
    <recommendedName>
        <fullName evidence="2">DUF6534 domain-containing protein</fullName>
    </recommendedName>
</protein>
<accession>A0ABR3IPQ4</accession>
<dbReference type="PANTHER" id="PTHR40465">
    <property type="entry name" value="CHROMOSOME 1, WHOLE GENOME SHOTGUN SEQUENCE"/>
    <property type="match status" value="1"/>
</dbReference>
<reference evidence="4" key="1">
    <citation type="submission" date="2024-06" db="EMBL/GenBank/DDBJ databases">
        <title>Multi-omics analyses provide insights into the biosynthesis of the anticancer antibiotic pleurotin in Hohenbuehelia grisea.</title>
        <authorList>
            <person name="Weaver J.A."/>
            <person name="Alberti F."/>
        </authorList>
    </citation>
    <scope>NUCLEOTIDE SEQUENCE [LARGE SCALE GENOMIC DNA]</scope>
    <source>
        <strain evidence="4">T-177</strain>
    </source>
</reference>
<feature type="transmembrane region" description="Helical" evidence="1">
    <location>
        <begin position="91"/>
        <end position="112"/>
    </location>
</feature>
<dbReference type="EMBL" id="JASNQZ010000018">
    <property type="protein sequence ID" value="KAL0945224.1"/>
    <property type="molecule type" value="Genomic_DNA"/>
</dbReference>
<evidence type="ECO:0000256" key="1">
    <source>
        <dbReference type="SAM" id="Phobius"/>
    </source>
</evidence>
<gene>
    <name evidence="3" type="ORF">HGRIS_000737</name>
</gene>
<feature type="transmembrane region" description="Helical" evidence="1">
    <location>
        <begin position="63"/>
        <end position="85"/>
    </location>
</feature>
<keyword evidence="1" id="KW-0472">Membrane</keyword>
<evidence type="ECO:0000313" key="4">
    <source>
        <dbReference type="Proteomes" id="UP001556367"/>
    </source>
</evidence>
<keyword evidence="1" id="KW-1133">Transmembrane helix</keyword>
<feature type="domain" description="DUF6534" evidence="2">
    <location>
        <begin position="30"/>
        <end position="116"/>
    </location>
</feature>
<keyword evidence="4" id="KW-1185">Reference proteome</keyword>
<dbReference type="Proteomes" id="UP001556367">
    <property type="component" value="Unassembled WGS sequence"/>
</dbReference>
<feature type="transmembrane region" description="Helical" evidence="1">
    <location>
        <begin position="21"/>
        <end position="43"/>
    </location>
</feature>
<proteinExistence type="predicted"/>
<name>A0ABR3IPQ4_9AGAR</name>
<dbReference type="InterPro" id="IPR045339">
    <property type="entry name" value="DUF6534"/>
</dbReference>